<proteinExistence type="predicted"/>
<dbReference type="OrthoDB" id="2189463at2759"/>
<evidence type="ECO:0000313" key="3">
    <source>
        <dbReference type="Proteomes" id="UP000011081"/>
    </source>
</evidence>
<dbReference type="EMBL" id="GL877474">
    <property type="protein sequence ID" value="ELA45985.1"/>
    <property type="molecule type" value="Genomic_DNA"/>
</dbReference>
<dbReference type="PANTHER" id="PTHR35329">
    <property type="entry name" value="CHITIN SYNTHASE EXPORT CHAPERONE"/>
    <property type="match status" value="1"/>
</dbReference>
<reference evidence="3" key="1">
    <citation type="submission" date="2011-03" db="EMBL/GenBank/DDBJ databases">
        <title>The genome sequence of Vavraia culicis strain floridensis.</title>
        <authorList>
            <consortium name="The Broad Institute Genome Sequencing Platform"/>
            <person name="Cuomo C."/>
            <person name="Becnel J."/>
            <person name="Sanscrainte N."/>
            <person name="Young S.K."/>
            <person name="Zeng Q."/>
            <person name="Gargeya S."/>
            <person name="Fitzgerald M."/>
            <person name="Haas B."/>
            <person name="Abouelleil A."/>
            <person name="Alvarado L."/>
            <person name="Arachchi H.M."/>
            <person name="Berlin A."/>
            <person name="Chapman S.B."/>
            <person name="Gearin G."/>
            <person name="Goldberg J."/>
            <person name="Griggs A."/>
            <person name="Gujja S."/>
            <person name="Hansen M."/>
            <person name="Heiman D."/>
            <person name="Howarth C."/>
            <person name="Larimer J."/>
            <person name="Lui A."/>
            <person name="MacDonald P.J.P."/>
            <person name="McCowen C."/>
            <person name="Montmayeur A."/>
            <person name="Murphy C."/>
            <person name="Neiman D."/>
            <person name="Pearson M."/>
            <person name="Priest M."/>
            <person name="Roberts A."/>
            <person name="Saif S."/>
            <person name="Shea T."/>
            <person name="Sisk P."/>
            <person name="Stolte C."/>
            <person name="Sykes S."/>
            <person name="Wortman J."/>
            <person name="Nusbaum C."/>
            <person name="Birren B."/>
        </authorList>
    </citation>
    <scope>NUCLEOTIDE SEQUENCE [LARGE SCALE GENOMIC DNA]</scope>
    <source>
        <strain evidence="3">floridensis</strain>
    </source>
</reference>
<dbReference type="VEuPathDB" id="MicrosporidiaDB:VCUG_02518"/>
<evidence type="ECO:0000313" key="2">
    <source>
        <dbReference type="EMBL" id="ELA45985.1"/>
    </source>
</evidence>
<feature type="transmembrane region" description="Helical" evidence="1">
    <location>
        <begin position="223"/>
        <end position="241"/>
    </location>
</feature>
<dbReference type="RefSeq" id="XP_008075525.1">
    <property type="nucleotide sequence ID" value="XM_008077334.1"/>
</dbReference>
<sequence length="262" mass="30268">MDIANLDHTCSQINLPYCRYIDKPAYYPARNYMIMDYRLHSLCTLVLLMVLIMSLVRLHVNIRKKYIAYARDELMLICDIYLAHLVLEFVLVLELFKSRLILTVQLSLINAGTFTLILLCIFCTALNLIHSYAIVRVLAVAYFAASLIFFLLFLNNTVLVFLNFIFNLFLVLLFVFVQLFKLVSSRAEVWSFGNLFISVLFLAMSVLVLFVGNNVICFVCEGYLDGLFVFHIFLFLSFLMLHKYWLSTCDKEVECTAIQSGS</sequence>
<feature type="transmembrane region" description="Helical" evidence="1">
    <location>
        <begin position="160"/>
        <end position="180"/>
    </location>
</feature>
<dbReference type="Pfam" id="PF12271">
    <property type="entry name" value="Chs7"/>
    <property type="match status" value="1"/>
</dbReference>
<keyword evidence="1" id="KW-0472">Membrane</keyword>
<dbReference type="Proteomes" id="UP000011081">
    <property type="component" value="Unassembled WGS sequence"/>
</dbReference>
<dbReference type="GO" id="GO:0006457">
    <property type="term" value="P:protein folding"/>
    <property type="evidence" value="ECO:0007669"/>
    <property type="project" value="TreeGrafter"/>
</dbReference>
<feature type="transmembrane region" description="Helical" evidence="1">
    <location>
        <begin position="76"/>
        <end position="96"/>
    </location>
</feature>
<evidence type="ECO:0000256" key="1">
    <source>
        <dbReference type="SAM" id="Phobius"/>
    </source>
</evidence>
<keyword evidence="1" id="KW-0812">Transmembrane</keyword>
<dbReference type="HOGENOM" id="CLU_090086_0_0_1"/>
<accession>L2GSC8</accession>
<feature type="transmembrane region" description="Helical" evidence="1">
    <location>
        <begin position="192"/>
        <end position="211"/>
    </location>
</feature>
<dbReference type="PANTHER" id="PTHR35329:SF1">
    <property type="entry name" value="CHITIN SYNTHASE EXPORT CHAPERONE"/>
    <property type="match status" value="1"/>
</dbReference>
<dbReference type="GeneID" id="19880379"/>
<protein>
    <submittedName>
        <fullName evidence="2">Uncharacterized protein</fullName>
    </submittedName>
</protein>
<name>L2GSC8_VAVCU</name>
<gene>
    <name evidence="2" type="ORF">VCUG_02518</name>
</gene>
<feature type="transmembrane region" description="Helical" evidence="1">
    <location>
        <begin position="37"/>
        <end position="56"/>
    </location>
</feature>
<dbReference type="GO" id="GO:0005789">
    <property type="term" value="C:endoplasmic reticulum membrane"/>
    <property type="evidence" value="ECO:0007669"/>
    <property type="project" value="TreeGrafter"/>
</dbReference>
<dbReference type="AlphaFoldDB" id="L2GSC8"/>
<dbReference type="InterPro" id="IPR022057">
    <property type="entry name" value="Chs7"/>
</dbReference>
<feature type="transmembrane region" description="Helical" evidence="1">
    <location>
        <begin position="133"/>
        <end position="154"/>
    </location>
</feature>
<dbReference type="InParanoid" id="L2GSC8"/>
<feature type="transmembrane region" description="Helical" evidence="1">
    <location>
        <begin position="108"/>
        <end position="126"/>
    </location>
</feature>
<keyword evidence="1" id="KW-1133">Transmembrane helix</keyword>
<dbReference type="GO" id="GO:0051082">
    <property type="term" value="F:unfolded protein binding"/>
    <property type="evidence" value="ECO:0007669"/>
    <property type="project" value="TreeGrafter"/>
</dbReference>
<organism evidence="2 3">
    <name type="scientific">Vavraia culicis (isolate floridensis)</name>
    <name type="common">Microsporidian parasite</name>
    <dbReference type="NCBI Taxonomy" id="948595"/>
    <lineage>
        <taxon>Eukaryota</taxon>
        <taxon>Fungi</taxon>
        <taxon>Fungi incertae sedis</taxon>
        <taxon>Microsporidia</taxon>
        <taxon>Pleistophoridae</taxon>
        <taxon>Vavraia</taxon>
    </lineage>
</organism>
<keyword evidence="3" id="KW-1185">Reference proteome</keyword>
<dbReference type="OMA" id="HKYWLST"/>
<dbReference type="STRING" id="948595.L2GSC8"/>